<dbReference type="AlphaFoldDB" id="A0A238VY66"/>
<dbReference type="Gene3D" id="3.30.70.580">
    <property type="entry name" value="Pseudouridine synthase I, catalytic domain, N-terminal subdomain"/>
    <property type="match status" value="1"/>
</dbReference>
<keyword evidence="8" id="KW-1185">Reference proteome</keyword>
<sequence length="339" mass="36979">MSRTPTRGEDPPDPGTIADGRRAYRVAYDGRRYAGFQRQPHARTVEGTLLGALADLGVVDRGSGPTHATPDGYAAAGRTDAGVSAVAQTVAFDAPNWLRPRAFNSRLPDSIRVWAAADVPNDFHATHRAVERTYRYYLDAPRDGDGGDHHNVNGGDHRNVVEGDHRNVVEGDHRNVEETEVVDPERLRAALSRLAGTHDFRNLTTDERGTVRTIDASATRKGRFLVIEVTADGFPRALVRRLVAVARLVATGRADLPFLDRVLDPDPLPGHLGVGPAEPEPLVLWDVAYEGVRFELDEQAAEAARAAFRERRREALRTAAVSGAIRSRIGDVMADRGGE</sequence>
<dbReference type="InterPro" id="IPR020097">
    <property type="entry name" value="PsdUridine_synth_TruA_a/b_dom"/>
</dbReference>
<dbReference type="InterPro" id="IPR020103">
    <property type="entry name" value="PsdUridine_synth_cat_dom_sf"/>
</dbReference>
<dbReference type="EMBL" id="FZNQ01000004">
    <property type="protein sequence ID" value="SNR39178.1"/>
    <property type="molecule type" value="Genomic_DNA"/>
</dbReference>
<feature type="domain" description="Pseudouridine synthase I TruA alpha/beta" evidence="6">
    <location>
        <begin position="190"/>
        <end position="290"/>
    </location>
</feature>
<keyword evidence="3 4" id="KW-0413">Isomerase</keyword>
<dbReference type="Gene3D" id="3.30.70.660">
    <property type="entry name" value="Pseudouridine synthase I, catalytic domain, C-terminal subdomain"/>
    <property type="match status" value="1"/>
</dbReference>
<comment type="catalytic activity">
    <reaction evidence="4 5">
        <text>uridine(38/39/40) in tRNA = pseudouridine(38/39/40) in tRNA</text>
        <dbReference type="Rhea" id="RHEA:22376"/>
        <dbReference type="Rhea" id="RHEA-COMP:10085"/>
        <dbReference type="Rhea" id="RHEA-COMP:10087"/>
        <dbReference type="ChEBI" id="CHEBI:65314"/>
        <dbReference type="ChEBI" id="CHEBI:65315"/>
        <dbReference type="EC" id="5.4.99.12"/>
    </reaction>
</comment>
<gene>
    <name evidence="4" type="primary">truA</name>
    <name evidence="7" type="ORF">SAMN06264855_104207</name>
</gene>
<dbReference type="NCBIfam" id="NF000622">
    <property type="entry name" value="PRK00021.3-3"/>
    <property type="match status" value="1"/>
</dbReference>
<protein>
    <recommendedName>
        <fullName evidence="4">tRNA pseudouridine synthase A</fullName>
        <ecNumber evidence="4">5.4.99.12</ecNumber>
    </recommendedName>
    <alternativeName>
        <fullName evidence="4">tRNA pseudouridine(38-40) synthase</fullName>
    </alternativeName>
    <alternativeName>
        <fullName evidence="4">tRNA pseudouridylate synthase I</fullName>
    </alternativeName>
    <alternativeName>
        <fullName evidence="4">tRNA-uridine isomerase I</fullName>
    </alternativeName>
</protein>
<reference evidence="7 8" key="1">
    <citation type="submission" date="2017-06" db="EMBL/GenBank/DDBJ databases">
        <authorList>
            <person name="Kim H.J."/>
            <person name="Triplett B.A."/>
        </authorList>
    </citation>
    <scope>NUCLEOTIDE SEQUENCE [LARGE SCALE GENOMIC DNA]</scope>
    <source>
        <strain evidence="7 8">DSM 8800</strain>
    </source>
</reference>
<comment type="function">
    <text evidence="4">Formation of pseudouridine at positions 38, 39 and 40 in the anticodon stem and loop of transfer RNAs.</text>
</comment>
<feature type="binding site" evidence="4">
    <location>
        <position position="134"/>
    </location>
    <ligand>
        <name>substrate</name>
    </ligand>
</feature>
<organism evidence="7 8">
    <name type="scientific">Halorubrum vacuolatum</name>
    <name type="common">Natronobacterium vacuolatum</name>
    <dbReference type="NCBI Taxonomy" id="63740"/>
    <lineage>
        <taxon>Archaea</taxon>
        <taxon>Methanobacteriati</taxon>
        <taxon>Methanobacteriota</taxon>
        <taxon>Stenosarchaea group</taxon>
        <taxon>Halobacteria</taxon>
        <taxon>Halobacteriales</taxon>
        <taxon>Haloferacaceae</taxon>
        <taxon>Halorubrum</taxon>
    </lineage>
</organism>
<accession>A0A238VY66</accession>
<evidence type="ECO:0000313" key="7">
    <source>
        <dbReference type="EMBL" id="SNR39178.1"/>
    </source>
</evidence>
<keyword evidence="2 4" id="KW-0819">tRNA processing</keyword>
<dbReference type="InterPro" id="IPR020094">
    <property type="entry name" value="TruA/RsuA/RluB/E/F_N"/>
</dbReference>
<comment type="similarity">
    <text evidence="1 4 5">Belongs to the tRNA pseudouridine synthase TruA family.</text>
</comment>
<evidence type="ECO:0000256" key="5">
    <source>
        <dbReference type="RuleBase" id="RU003792"/>
    </source>
</evidence>
<evidence type="ECO:0000256" key="4">
    <source>
        <dbReference type="HAMAP-Rule" id="MF_00171"/>
    </source>
</evidence>
<evidence type="ECO:0000256" key="1">
    <source>
        <dbReference type="ARBA" id="ARBA00009375"/>
    </source>
</evidence>
<dbReference type="PANTHER" id="PTHR11142:SF0">
    <property type="entry name" value="TRNA PSEUDOURIDINE SYNTHASE-LIKE 1"/>
    <property type="match status" value="1"/>
</dbReference>
<dbReference type="InterPro" id="IPR001406">
    <property type="entry name" value="PsdUridine_synth_TruA"/>
</dbReference>
<dbReference type="Pfam" id="PF01416">
    <property type="entry name" value="PseudoU_synth_1"/>
    <property type="match status" value="1"/>
</dbReference>
<dbReference type="Proteomes" id="UP000198397">
    <property type="component" value="Unassembled WGS sequence"/>
</dbReference>
<evidence type="ECO:0000256" key="3">
    <source>
        <dbReference type="ARBA" id="ARBA00023235"/>
    </source>
</evidence>
<dbReference type="SUPFAM" id="SSF55120">
    <property type="entry name" value="Pseudouridine synthase"/>
    <property type="match status" value="1"/>
</dbReference>
<dbReference type="PANTHER" id="PTHR11142">
    <property type="entry name" value="PSEUDOURIDYLATE SYNTHASE"/>
    <property type="match status" value="1"/>
</dbReference>
<dbReference type="GO" id="GO:0160147">
    <property type="term" value="F:tRNA pseudouridine(38-40) synthase activity"/>
    <property type="evidence" value="ECO:0007669"/>
    <property type="project" value="UniProtKB-EC"/>
</dbReference>
<dbReference type="HAMAP" id="MF_00171">
    <property type="entry name" value="TruA"/>
    <property type="match status" value="1"/>
</dbReference>
<evidence type="ECO:0000313" key="8">
    <source>
        <dbReference type="Proteomes" id="UP000198397"/>
    </source>
</evidence>
<dbReference type="InterPro" id="IPR020095">
    <property type="entry name" value="PsdUridine_synth_TruA_C"/>
</dbReference>
<evidence type="ECO:0000259" key="6">
    <source>
        <dbReference type="Pfam" id="PF01416"/>
    </source>
</evidence>
<feature type="active site" description="Nucleophile" evidence="4">
    <location>
        <position position="80"/>
    </location>
</feature>
<evidence type="ECO:0000256" key="2">
    <source>
        <dbReference type="ARBA" id="ARBA00022694"/>
    </source>
</evidence>
<proteinExistence type="inferred from homology"/>
<dbReference type="GO" id="GO:0031119">
    <property type="term" value="P:tRNA pseudouridine synthesis"/>
    <property type="evidence" value="ECO:0007669"/>
    <property type="project" value="UniProtKB-UniRule"/>
</dbReference>
<name>A0A238VY66_HALVU</name>
<dbReference type="GO" id="GO:0003723">
    <property type="term" value="F:RNA binding"/>
    <property type="evidence" value="ECO:0007669"/>
    <property type="project" value="InterPro"/>
</dbReference>
<dbReference type="EC" id="5.4.99.12" evidence="4"/>
<comment type="caution">
    <text evidence="4">Lacks conserved residue(s) required for the propagation of feature annotation.</text>
</comment>